<evidence type="ECO:0000313" key="3">
    <source>
        <dbReference type="Proteomes" id="UP001451303"/>
    </source>
</evidence>
<feature type="region of interest" description="Disordered" evidence="1">
    <location>
        <begin position="595"/>
        <end position="734"/>
    </location>
</feature>
<feature type="region of interest" description="Disordered" evidence="1">
    <location>
        <begin position="851"/>
        <end position="1122"/>
    </location>
</feature>
<sequence length="1321" mass="140966">MSLNGLDNPAVKEAHEVALIEPGGWFLLKYASRDELELLGQGTGGIVEIRNAIAEYEDKSPLYGYMRYRRRNVILKYLPEGCSRLVQARVTVHFNAICEFLSPYDAEFSIASASELKDTKLSAACSLHTSTASASSITDSLRERLLEEASEEEEQERRETEAESVADEEERNREDPLSGVSRDPDLASNPDTIHDADARSLAGVLRPSSPTSMVDDSARRMSSHSSRSRQTDYYGYGSYKPRVKLGPRPSVDSVGRPRTGTSGTGENRPVSSIPVGLKVHKALNKKSRAEEQDEDGLESSTIKEDAENKSLAANSTADLAAAKVTETESARPISSGGVEDEVAPASPIKLEIPTSAPPPPAKQTAITPEKARLLKAMKLREKKKVMSSNSTPKNPAEGAGEAPSAPSSHSLQISEPLSDATTTLVALESANQGPADAEAQSLHNPLITNSQGDSGVDREAAGDHSPVDMRTDSHPTSPIATVATSSDLSESTQASSLLESTDETVLADKEQSLEGAPTLLEQPATMSAAAPTEDRTDAPPAQSVEDVEKQEELAAETKADSQADNSQEETIGTPVAVVENAVAGEAGGAALAPALPISKSSGANDASRNADGDADNQAAISPEAKEGTTPEVDNSAAATDAEDHGSPLPEFPIPRSNSSTRNSKHLADEPSQEVPEIITPGQGDVPGDNVSSQEGQSEVPERREPSAVQTPQARPKSAFEPLRPDYDGADRDKRLSVVSLADDDRLMDELQSATVQGAKPITASRSPGSLSPGDVSYKRNSMIETGSSAPRFSRTVSSPVRNTLLSPANVQAGTSRSLSTSAGFLQKMGQQDIKPVTGKIGSSISQRIKALQTLSGAPAGPPDPAPKERPATTFFAVRKPSLRETPSRSPSVADRSPSTTEARTSANPQSQIGRSGSVKNRLSIFEGGAVPRGRPDPVQVTARIVRIDPYKQPYPKAPDSKKADPADFVRLELKQSPLDTQSGDRSAPSQTAPVYQSQSEEQRAFSRKEGPESVAAEDDANSTRRSSMAVVKEFMKDRLGKGPSSDELPAGLASPRSPSRQSTVQPAQSFKSSRRDSAGSKASSIEHGSPYHAEDEGRLGSSHSNADSTLSPSSGKKDGSRASRFMRRLSNIVPNRKNGAPNISPTLVEEDVSEVQIAEKNPISPPEVRTVIPQQHRTPPQHSRQAQPSAPQPQVQEPPQPASQPQPPTIVCFMGDVNVQFPDTLLWKRRTACLDSHGFLILSPAQNLSASLQAQAVKRFHMSEFKMPYEPEMEMQELPNSVVLDFKEGSGLQIACGDRTGQLTVLKTLQDAHKSHISFGQ</sequence>
<feature type="compositionally biased region" description="Polar residues" evidence="1">
    <location>
        <begin position="977"/>
        <end position="999"/>
    </location>
</feature>
<accession>A0ABR3DMH0</accession>
<feature type="compositionally biased region" description="Basic and acidic residues" evidence="1">
    <location>
        <begin position="722"/>
        <end position="734"/>
    </location>
</feature>
<dbReference type="Proteomes" id="UP001451303">
    <property type="component" value="Unassembled WGS sequence"/>
</dbReference>
<name>A0ABR3DMH0_NEUIN</name>
<feature type="compositionally biased region" description="Basic and acidic residues" evidence="1">
    <location>
        <begin position="958"/>
        <end position="973"/>
    </location>
</feature>
<dbReference type="CDD" id="cd11282">
    <property type="entry name" value="ADF_coactosin_like"/>
    <property type="match status" value="1"/>
</dbReference>
<feature type="compositionally biased region" description="Polar residues" evidence="1">
    <location>
        <begin position="1056"/>
        <end position="1071"/>
    </location>
</feature>
<evidence type="ECO:0000313" key="2">
    <source>
        <dbReference type="EMBL" id="KAL0473118.1"/>
    </source>
</evidence>
<feature type="region of interest" description="Disordered" evidence="1">
    <location>
        <begin position="757"/>
        <end position="780"/>
    </location>
</feature>
<comment type="caution">
    <text evidence="2">The sequence shown here is derived from an EMBL/GenBank/DDBJ whole genome shotgun (WGS) entry which is preliminary data.</text>
</comment>
<feature type="compositionally biased region" description="Polar residues" evidence="1">
    <location>
        <begin position="1101"/>
        <end position="1114"/>
    </location>
</feature>
<dbReference type="Gene3D" id="3.40.20.10">
    <property type="entry name" value="Severin"/>
    <property type="match status" value="1"/>
</dbReference>
<feature type="compositionally biased region" description="Pro residues" evidence="1">
    <location>
        <begin position="1196"/>
        <end position="1208"/>
    </location>
</feature>
<feature type="region of interest" description="Disordered" evidence="1">
    <location>
        <begin position="146"/>
        <end position="574"/>
    </location>
</feature>
<reference evidence="2 3" key="1">
    <citation type="submission" date="2023-09" db="EMBL/GenBank/DDBJ databases">
        <title>Multi-omics analysis of a traditional fermented food reveals byproduct-associated fungal strains for waste-to-food upcycling.</title>
        <authorList>
            <consortium name="Lawrence Berkeley National Laboratory"/>
            <person name="Rekdal V.M."/>
            <person name="Villalobos-Escobedo J.M."/>
            <person name="Rodriguez-Valeron N."/>
            <person name="Garcia M.O."/>
            <person name="Vasquez D.P."/>
            <person name="Damayanti I."/>
            <person name="Sorensen P.M."/>
            <person name="Baidoo E.E."/>
            <person name="De Carvalho A.C."/>
            <person name="Riley R."/>
            <person name="Lipzen A."/>
            <person name="He G."/>
            <person name="Yan M."/>
            <person name="Haridas S."/>
            <person name="Daum C."/>
            <person name="Yoshinaga Y."/>
            <person name="Ng V."/>
            <person name="Grigoriev I.V."/>
            <person name="Munk R."/>
            <person name="Nuraida L."/>
            <person name="Wijaya C.H."/>
            <person name="Morales P.-C."/>
            <person name="Keasling J.D."/>
        </authorList>
    </citation>
    <scope>NUCLEOTIDE SEQUENCE [LARGE SCALE GENOMIC DNA]</scope>
    <source>
        <strain evidence="2 3">FGSC 2613</strain>
    </source>
</reference>
<organism evidence="2 3">
    <name type="scientific">Neurospora intermedia</name>
    <dbReference type="NCBI Taxonomy" id="5142"/>
    <lineage>
        <taxon>Eukaryota</taxon>
        <taxon>Fungi</taxon>
        <taxon>Dikarya</taxon>
        <taxon>Ascomycota</taxon>
        <taxon>Pezizomycotina</taxon>
        <taxon>Sordariomycetes</taxon>
        <taxon>Sordariomycetidae</taxon>
        <taxon>Sordariales</taxon>
        <taxon>Sordariaceae</taxon>
        <taxon>Neurospora</taxon>
    </lineage>
</organism>
<dbReference type="SUPFAM" id="SSF55753">
    <property type="entry name" value="Actin depolymerizing proteins"/>
    <property type="match status" value="1"/>
</dbReference>
<evidence type="ECO:0000256" key="1">
    <source>
        <dbReference type="SAM" id="MobiDB-lite"/>
    </source>
</evidence>
<feature type="compositionally biased region" description="Polar residues" evidence="1">
    <location>
        <begin position="896"/>
        <end position="920"/>
    </location>
</feature>
<keyword evidence="3" id="KW-1185">Reference proteome</keyword>
<gene>
    <name evidence="2" type="ORF">QR685DRAFT_163273</name>
</gene>
<feature type="compositionally biased region" description="Polar residues" evidence="1">
    <location>
        <begin position="409"/>
        <end position="432"/>
    </location>
</feature>
<feature type="compositionally biased region" description="Polar residues" evidence="1">
    <location>
        <begin position="474"/>
        <end position="499"/>
    </location>
</feature>
<feature type="compositionally biased region" description="Polar residues" evidence="1">
    <location>
        <begin position="441"/>
        <end position="453"/>
    </location>
</feature>
<feature type="compositionally biased region" description="Polar residues" evidence="1">
    <location>
        <begin position="598"/>
        <end position="607"/>
    </location>
</feature>
<dbReference type="InterPro" id="IPR029006">
    <property type="entry name" value="ADF-H/Gelsolin-like_dom_sf"/>
</dbReference>
<feature type="compositionally biased region" description="Low complexity" evidence="1">
    <location>
        <begin position="395"/>
        <end position="408"/>
    </location>
</feature>
<dbReference type="EMBL" id="JAVLET010000002">
    <property type="protein sequence ID" value="KAL0473118.1"/>
    <property type="molecule type" value="Genomic_DNA"/>
</dbReference>
<evidence type="ECO:0008006" key="4">
    <source>
        <dbReference type="Google" id="ProtNLM"/>
    </source>
</evidence>
<feature type="region of interest" description="Disordered" evidence="1">
    <location>
        <begin position="1157"/>
        <end position="1209"/>
    </location>
</feature>
<feature type="compositionally biased region" description="Basic and acidic residues" evidence="1">
    <location>
        <begin position="1000"/>
        <end position="1011"/>
    </location>
</feature>
<feature type="compositionally biased region" description="Basic and acidic residues" evidence="1">
    <location>
        <begin position="455"/>
        <end position="473"/>
    </location>
</feature>
<feature type="compositionally biased region" description="Low complexity" evidence="1">
    <location>
        <begin position="1180"/>
        <end position="1195"/>
    </location>
</feature>
<proteinExistence type="predicted"/>
<protein>
    <recommendedName>
        <fullName evidence="4">ADF-H domain-containing protein</fullName>
    </recommendedName>
</protein>
<feature type="compositionally biased region" description="Basic residues" evidence="1">
    <location>
        <begin position="373"/>
        <end position="385"/>
    </location>
</feature>
<feature type="compositionally biased region" description="Low complexity" evidence="1">
    <location>
        <begin position="310"/>
        <end position="322"/>
    </location>
</feature>
<feature type="compositionally biased region" description="Basic and acidic residues" evidence="1">
    <location>
        <begin position="546"/>
        <end position="561"/>
    </location>
</feature>